<accession>A0ABC8LCB5</accession>
<dbReference type="EMBL" id="CAKOAT010507376">
    <property type="protein sequence ID" value="CAH8381127.1"/>
    <property type="molecule type" value="Genomic_DNA"/>
</dbReference>
<evidence type="ECO:0000313" key="2">
    <source>
        <dbReference type="Proteomes" id="UP001642260"/>
    </source>
</evidence>
<proteinExistence type="predicted"/>
<evidence type="ECO:0000313" key="1">
    <source>
        <dbReference type="EMBL" id="CAH8381127.1"/>
    </source>
</evidence>
<keyword evidence="2" id="KW-1185">Reference proteome</keyword>
<reference evidence="1 2" key="1">
    <citation type="submission" date="2022-03" db="EMBL/GenBank/DDBJ databases">
        <authorList>
            <person name="Macdonald S."/>
            <person name="Ahmed S."/>
            <person name="Newling K."/>
        </authorList>
    </citation>
    <scope>NUCLEOTIDE SEQUENCE [LARGE SCALE GENOMIC DNA]</scope>
</reference>
<organism evidence="1 2">
    <name type="scientific">Eruca vesicaria subsp. sativa</name>
    <name type="common">Garden rocket</name>
    <name type="synonym">Eruca sativa</name>
    <dbReference type="NCBI Taxonomy" id="29727"/>
    <lineage>
        <taxon>Eukaryota</taxon>
        <taxon>Viridiplantae</taxon>
        <taxon>Streptophyta</taxon>
        <taxon>Embryophyta</taxon>
        <taxon>Tracheophyta</taxon>
        <taxon>Spermatophyta</taxon>
        <taxon>Magnoliopsida</taxon>
        <taxon>eudicotyledons</taxon>
        <taxon>Gunneridae</taxon>
        <taxon>Pentapetalae</taxon>
        <taxon>rosids</taxon>
        <taxon>malvids</taxon>
        <taxon>Brassicales</taxon>
        <taxon>Brassicaceae</taxon>
        <taxon>Brassiceae</taxon>
        <taxon>Eruca</taxon>
    </lineage>
</organism>
<gene>
    <name evidence="1" type="ORF">ERUC_LOCUS33610</name>
</gene>
<sequence>MNDILSIYNFRKVGSETNENDNFVRGQPELLKNIRRPGFFMKREDMIDQINILAKEKEELLTMLGKQDLQIKQLKHRLHHIGICRL</sequence>
<name>A0ABC8LCB5_ERUVS</name>
<protein>
    <submittedName>
        <fullName evidence="1">Uncharacterized protein</fullName>
    </submittedName>
</protein>
<dbReference type="AlphaFoldDB" id="A0ABC8LCB5"/>
<comment type="caution">
    <text evidence="1">The sequence shown here is derived from an EMBL/GenBank/DDBJ whole genome shotgun (WGS) entry which is preliminary data.</text>
</comment>
<dbReference type="Proteomes" id="UP001642260">
    <property type="component" value="Unassembled WGS sequence"/>
</dbReference>